<dbReference type="OrthoDB" id="2562973at2759"/>
<dbReference type="RefSeq" id="XP_024684771.1">
    <property type="nucleotide sequence ID" value="XM_024824833.1"/>
</dbReference>
<dbReference type="GeneID" id="36532158"/>
<evidence type="ECO:0000313" key="3">
    <source>
        <dbReference type="Proteomes" id="UP000234474"/>
    </source>
</evidence>
<proteinExistence type="predicted"/>
<reference evidence="3" key="1">
    <citation type="journal article" date="2018" name="Proc. Natl. Acad. Sci. U.S.A.">
        <title>Linking secondary metabolites to gene clusters through genome sequencing of six diverse Aspergillus species.</title>
        <authorList>
            <person name="Kaerboelling I."/>
            <person name="Vesth T.C."/>
            <person name="Frisvad J.C."/>
            <person name="Nybo J.L."/>
            <person name="Theobald S."/>
            <person name="Kuo A."/>
            <person name="Bowyer P."/>
            <person name="Matsuda Y."/>
            <person name="Mondo S."/>
            <person name="Lyhne E.K."/>
            <person name="Kogle M.E."/>
            <person name="Clum A."/>
            <person name="Lipzen A."/>
            <person name="Salamov A."/>
            <person name="Ngan C.Y."/>
            <person name="Daum C."/>
            <person name="Chiniquy J."/>
            <person name="Barry K."/>
            <person name="LaButti K."/>
            <person name="Haridas S."/>
            <person name="Simmons B.A."/>
            <person name="Magnuson J.K."/>
            <person name="Mortensen U.H."/>
            <person name="Larsen T.O."/>
            <person name="Grigoriev I.V."/>
            <person name="Baker S.E."/>
            <person name="Andersen M.R."/>
        </authorList>
    </citation>
    <scope>NUCLEOTIDE SEQUENCE [LARGE SCALE GENOMIC DNA]</scope>
    <source>
        <strain evidence="3">IBT 16806</strain>
    </source>
</reference>
<feature type="region of interest" description="Disordered" evidence="1">
    <location>
        <begin position="79"/>
        <end position="103"/>
    </location>
</feature>
<feature type="compositionally biased region" description="Basic and acidic residues" evidence="1">
    <location>
        <begin position="1"/>
        <end position="24"/>
    </location>
</feature>
<gene>
    <name evidence="2" type="ORF">P174DRAFT_420042</name>
</gene>
<evidence type="ECO:0000256" key="1">
    <source>
        <dbReference type="SAM" id="MobiDB-lite"/>
    </source>
</evidence>
<feature type="region of interest" description="Disordered" evidence="1">
    <location>
        <begin position="401"/>
        <end position="420"/>
    </location>
</feature>
<name>A0A2I1CEX1_ASPN1</name>
<protein>
    <recommendedName>
        <fullName evidence="4">MACPF domain-containing protein</fullName>
    </recommendedName>
</protein>
<evidence type="ECO:0008006" key="4">
    <source>
        <dbReference type="Google" id="ProtNLM"/>
    </source>
</evidence>
<evidence type="ECO:0000313" key="2">
    <source>
        <dbReference type="EMBL" id="PKX96176.1"/>
    </source>
</evidence>
<dbReference type="VEuPathDB" id="FungiDB:P174DRAFT_420042"/>
<keyword evidence="3" id="KW-1185">Reference proteome</keyword>
<feature type="compositionally biased region" description="Gly residues" evidence="1">
    <location>
        <begin position="402"/>
        <end position="413"/>
    </location>
</feature>
<sequence>MSESGENKKTDPDDNKDSSSEDNTKSVLFIKVDGGKEKEPIFMFKLPKELANGTLAELQSAISTSPEFKEYSKLPFATARSVNSEENGGSKTENKDGTGASMGGNTKSALKAYLKGQTAWYQRKVQDNIIPSNDLELPEIPEPLPAPESKLLTTGINKADWKVEGTTTNPQQLDETAWKIVTINNALCYGLCVVRQPVGNGKSTPVGLIRAPYPAFRLKERRLFDDAEKNEAKVRIPDFIVDDHSYVSIYETKTQFQSSLSKSAITTGDISLSLGLPLPGGVGVGFSGGRKTSETDQSHSDESHEMSLMNISYNFPRVTLRLDEYSLEVTEECHQELKKAVEDKKADRFFEKFGEYFSTQLQLGGRLWASEEFDAQSSSSARDVKNSLKWQGALSLKVASDGPGGTLGGGSGSGREIPTPSPTVALTRAGNLHILHLLCKFEEPSGIKNEVKQLLTPAVKDPLPPTGPIKHPVLNQRQGRMFYLKRLPLGDWPWNKYLMAYQREAALWKLDDILKLEKTSKQLPNECGTVTLNCGTGGDDFDCHQYGCYLEFQTLNRNGVAKIMYGQPYLLRNPSSELYFTMMSFEKESTDTPAKEKKPDTLRDTFPVATPYVPTDGYWFLRGRDGTDIGPVKSHDQVTLRWRKLEDGNWNPESNAWILNVFYESKWSGLLRSHVTPTTLQEVYFDVLYKDD</sequence>
<accession>A0A2I1CEX1</accession>
<dbReference type="AlphaFoldDB" id="A0A2I1CEX1"/>
<dbReference type="Proteomes" id="UP000234474">
    <property type="component" value="Unassembled WGS sequence"/>
</dbReference>
<dbReference type="EMBL" id="MSZS01000003">
    <property type="protein sequence ID" value="PKX96176.1"/>
    <property type="molecule type" value="Genomic_DNA"/>
</dbReference>
<feature type="region of interest" description="Disordered" evidence="1">
    <location>
        <begin position="1"/>
        <end position="27"/>
    </location>
</feature>
<organism evidence="2 3">
    <name type="scientific">Aspergillus novofumigatus (strain IBT 16806)</name>
    <dbReference type="NCBI Taxonomy" id="1392255"/>
    <lineage>
        <taxon>Eukaryota</taxon>
        <taxon>Fungi</taxon>
        <taxon>Dikarya</taxon>
        <taxon>Ascomycota</taxon>
        <taxon>Pezizomycotina</taxon>
        <taxon>Eurotiomycetes</taxon>
        <taxon>Eurotiomycetidae</taxon>
        <taxon>Eurotiales</taxon>
        <taxon>Aspergillaceae</taxon>
        <taxon>Aspergillus</taxon>
        <taxon>Aspergillus subgen. Fumigati</taxon>
    </lineage>
</organism>
<feature type="compositionally biased region" description="Polar residues" evidence="1">
    <location>
        <begin position="80"/>
        <end position="91"/>
    </location>
</feature>
<comment type="caution">
    <text evidence="2">The sequence shown here is derived from an EMBL/GenBank/DDBJ whole genome shotgun (WGS) entry which is preliminary data.</text>
</comment>